<dbReference type="InterPro" id="IPR035965">
    <property type="entry name" value="PAS-like_dom_sf"/>
</dbReference>
<feature type="domain" description="PAS fold-3" evidence="1">
    <location>
        <begin position="61"/>
        <end position="125"/>
    </location>
</feature>
<dbReference type="EMBL" id="BAABWU010000006">
    <property type="protein sequence ID" value="GAA6196431.1"/>
    <property type="molecule type" value="Genomic_DNA"/>
</dbReference>
<gene>
    <name evidence="2" type="ORF">NBRC116598_18750</name>
</gene>
<comment type="caution">
    <text evidence="2">The sequence shown here is derived from an EMBL/GenBank/DDBJ whole genome shotgun (WGS) entry which is preliminary data.</text>
</comment>
<dbReference type="InterPro" id="IPR000014">
    <property type="entry name" value="PAS"/>
</dbReference>
<accession>A0ABQ0AKP6</accession>
<dbReference type="Proteomes" id="UP001441944">
    <property type="component" value="Unassembled WGS sequence"/>
</dbReference>
<protein>
    <recommendedName>
        <fullName evidence="1">PAS fold-3 domain-containing protein</fullName>
    </recommendedName>
</protein>
<name>A0ABQ0AKP6_9RHOB</name>
<dbReference type="SUPFAM" id="SSF55785">
    <property type="entry name" value="PYP-like sensor domain (PAS domain)"/>
    <property type="match status" value="1"/>
</dbReference>
<dbReference type="Pfam" id="PF08447">
    <property type="entry name" value="PAS_3"/>
    <property type="match status" value="1"/>
</dbReference>
<evidence type="ECO:0000313" key="3">
    <source>
        <dbReference type="Proteomes" id="UP001441944"/>
    </source>
</evidence>
<evidence type="ECO:0000259" key="1">
    <source>
        <dbReference type="Pfam" id="PF08447"/>
    </source>
</evidence>
<keyword evidence="3" id="KW-1185">Reference proteome</keyword>
<dbReference type="Gene3D" id="3.30.450.20">
    <property type="entry name" value="PAS domain"/>
    <property type="match status" value="1"/>
</dbReference>
<dbReference type="CDD" id="cd00130">
    <property type="entry name" value="PAS"/>
    <property type="match status" value="1"/>
</dbReference>
<organism evidence="2 3">
    <name type="scientific">Pseudophaeobacter arcticus</name>
    <dbReference type="NCBI Taxonomy" id="385492"/>
    <lineage>
        <taxon>Bacteria</taxon>
        <taxon>Pseudomonadati</taxon>
        <taxon>Pseudomonadota</taxon>
        <taxon>Alphaproteobacteria</taxon>
        <taxon>Rhodobacterales</taxon>
        <taxon>Paracoccaceae</taxon>
        <taxon>Pseudophaeobacter</taxon>
    </lineage>
</organism>
<reference evidence="2 3" key="1">
    <citation type="submission" date="2024-04" db="EMBL/GenBank/DDBJ databases">
        <title>Draft genome sequence of Pseudophaeobacter arcticus NBRC 116598.</title>
        <authorList>
            <person name="Miyakawa T."/>
            <person name="Kusuya Y."/>
            <person name="Miura T."/>
        </authorList>
    </citation>
    <scope>NUCLEOTIDE SEQUENCE [LARGE SCALE GENOMIC DNA]</scope>
    <source>
        <strain evidence="2 3">SU-CL00105</strain>
    </source>
</reference>
<sequence length="425" mass="48359">MEGFDFIDFDCIFMKWSASLSFVDRRIEARPSTGEAPFALNEVFFSRTDDRGVIQAGNYVFKRVANYEWEDLIGSPHKIIRHPDMPKGVFQLFWDTLKAGDSMGAYVKNKAKDGLYYWVFAVVVPCQGGYLSARISPSSALFDEIRAIYNEMRQAELNEGVSAEDSAEKMLEWIRKKGFENYHQFATHALSEELLSRDVGLERPKDPKIADLRRMMANAETLVEETQGLVKDFDAMHTIPHNLRVIASRIEPSGGPVTVLSQNYGAMSREMSDWFEAHVMGENSNFNTIKLAVTNSLFVEGMARILNECDAQLQTERRGLGDIDMAAERKILNQLVTEETDRARKGVEEVDLEAERIMRACQVMHRQFLGLSSTRVLCKIESARLPESGETLSDIIDQLGVFQERISRRLDVITKLSNEIRQMDQ</sequence>
<evidence type="ECO:0000313" key="2">
    <source>
        <dbReference type="EMBL" id="GAA6196431.1"/>
    </source>
</evidence>
<proteinExistence type="predicted"/>
<dbReference type="InterPro" id="IPR013655">
    <property type="entry name" value="PAS_fold_3"/>
</dbReference>